<evidence type="ECO:0000259" key="2">
    <source>
        <dbReference type="Pfam" id="PF02720"/>
    </source>
</evidence>
<protein>
    <recommendedName>
        <fullName evidence="2">DUF222 domain-containing protein</fullName>
    </recommendedName>
</protein>
<dbReference type="EMBL" id="BAABIC010000012">
    <property type="protein sequence ID" value="GAA4696126.1"/>
    <property type="molecule type" value="Genomic_DNA"/>
</dbReference>
<organism evidence="3 4">
    <name type="scientific">Pseudonocardia yuanmonensis</name>
    <dbReference type="NCBI Taxonomy" id="1095914"/>
    <lineage>
        <taxon>Bacteria</taxon>
        <taxon>Bacillati</taxon>
        <taxon>Actinomycetota</taxon>
        <taxon>Actinomycetes</taxon>
        <taxon>Pseudonocardiales</taxon>
        <taxon>Pseudonocardiaceae</taxon>
        <taxon>Pseudonocardia</taxon>
    </lineage>
</organism>
<feature type="compositionally biased region" description="Low complexity" evidence="1">
    <location>
        <begin position="368"/>
        <end position="389"/>
    </location>
</feature>
<evidence type="ECO:0000313" key="3">
    <source>
        <dbReference type="EMBL" id="GAA4696126.1"/>
    </source>
</evidence>
<accession>A0ABP8WVB0</accession>
<proteinExistence type="predicted"/>
<evidence type="ECO:0000256" key="1">
    <source>
        <dbReference type="SAM" id="MobiDB-lite"/>
    </source>
</evidence>
<gene>
    <name evidence="3" type="ORF">GCM10023215_37630</name>
</gene>
<dbReference type="Proteomes" id="UP001500325">
    <property type="component" value="Unassembled WGS sequence"/>
</dbReference>
<dbReference type="RefSeq" id="WP_345381890.1">
    <property type="nucleotide sequence ID" value="NZ_BAABIC010000012.1"/>
</dbReference>
<dbReference type="Pfam" id="PF02720">
    <property type="entry name" value="DUF222"/>
    <property type="match status" value="1"/>
</dbReference>
<name>A0ABP8WVB0_9PSEU</name>
<evidence type="ECO:0000313" key="4">
    <source>
        <dbReference type="Proteomes" id="UP001500325"/>
    </source>
</evidence>
<feature type="region of interest" description="Disordered" evidence="1">
    <location>
        <begin position="355"/>
        <end position="408"/>
    </location>
</feature>
<comment type="caution">
    <text evidence="3">The sequence shown here is derived from an EMBL/GenBank/DDBJ whole genome shotgun (WGS) entry which is preliminary data.</text>
</comment>
<dbReference type="InterPro" id="IPR003615">
    <property type="entry name" value="HNH_nuc"/>
</dbReference>
<dbReference type="CDD" id="cd00085">
    <property type="entry name" value="HNHc"/>
    <property type="match status" value="1"/>
</dbReference>
<reference evidence="4" key="1">
    <citation type="journal article" date="2019" name="Int. J. Syst. Evol. Microbiol.">
        <title>The Global Catalogue of Microorganisms (GCM) 10K type strain sequencing project: providing services to taxonomists for standard genome sequencing and annotation.</title>
        <authorList>
            <consortium name="The Broad Institute Genomics Platform"/>
            <consortium name="The Broad Institute Genome Sequencing Center for Infectious Disease"/>
            <person name="Wu L."/>
            <person name="Ma J."/>
        </authorList>
    </citation>
    <scope>NUCLEOTIDE SEQUENCE [LARGE SCALE GENOMIC DNA]</scope>
    <source>
        <strain evidence="4">JCM 18055</strain>
    </source>
</reference>
<sequence>MFESGVPEGYVPAFVRAWAQEAPGVLTPNPALLWGAYTDPDPVRELADTEPSADLAIALDNLCAALRVKRESGATLTASRAVVDDAALVDAVIGAEHLQRWAGALRAELIAELDRRRPGDEPSYVSGDGPHLGSRWAPDELGLALDATRLTAKTLLARSERLTRLFPATLTAWREGRLDEARVLDLLDITAVLPDDLAVIVEARALERAAGKTRPQWRAAMRRIIARLDPDGEHRRHTAARTTREVTYRALPDGMGSIWARLSATDTEAVWQTLCRLAKGLGPDDPRTMDQRRADLLVDLCTGRLTLTDTTQVTAQVAGALARLGDTDTGNTEGPDHDAVDRDAVDIAADHGTDREAADDEVGGDGAHGNAEAEGAGTGPADTGSSGTGDTDDGPPRTRRRAEPSGEALGEAVLAWSEARLAAAVRAVLEHRPQPRTVSGGGKPLVHVVVGYDTLSGAFDAPAELVGYGPIPAALAREAAAHGVWKRLVSDPLSGALLDHGRTVYRPPAALRDFVVARDQTCRFPTCNRRAIDCDLDHHQRAADCGPTCEANLHGLCKHHHTLKEQEDWQVLARPDGSLVWITPTGHRYTSHPYDYRPFTDGLDGDGTDLAACAQEPGPGTAVVPDPEAAAVFAAHARQDTEAAAASATPTVPPGGWSLAGMRGEVVPADLDEPPPF</sequence>
<keyword evidence="4" id="KW-1185">Reference proteome</keyword>
<dbReference type="InterPro" id="IPR003870">
    <property type="entry name" value="DUF222"/>
</dbReference>
<feature type="domain" description="DUF222" evidence="2">
    <location>
        <begin position="132"/>
        <end position="308"/>
    </location>
</feature>